<feature type="transmembrane region" description="Helical" evidence="1">
    <location>
        <begin position="123"/>
        <end position="143"/>
    </location>
</feature>
<gene>
    <name evidence="2" type="ORF">GOC74_12800</name>
</gene>
<dbReference type="OrthoDB" id="222548at2157"/>
<sequence>MSPSLRSVARIVAALFSSVVLLAPLTFALLVGGAVTVFDLLGLGAPEPLALAGPFVAGAVALWLAVESALVQLYGLGVLDRGRPIQRRLRYLAIGVTVVASVVAIGRFLAMTVPWAIETRSTTVLVLAGALVLAVVGTCYRTAAAARTGYARVSRPQTDEPRE</sequence>
<dbReference type="AlphaFoldDB" id="A0A847U541"/>
<evidence type="ECO:0000313" key="3">
    <source>
        <dbReference type="Proteomes" id="UP000608662"/>
    </source>
</evidence>
<dbReference type="Proteomes" id="UP000608662">
    <property type="component" value="Unassembled WGS sequence"/>
</dbReference>
<keyword evidence="1" id="KW-1133">Transmembrane helix</keyword>
<organism evidence="2 3">
    <name type="scientific">Halomicrobium mukohataei</name>
    <dbReference type="NCBI Taxonomy" id="57705"/>
    <lineage>
        <taxon>Archaea</taxon>
        <taxon>Methanobacteriati</taxon>
        <taxon>Methanobacteriota</taxon>
        <taxon>Stenosarchaea group</taxon>
        <taxon>Halobacteria</taxon>
        <taxon>Halobacteriales</taxon>
        <taxon>Haloarculaceae</taxon>
        <taxon>Halomicrobium</taxon>
    </lineage>
</organism>
<protein>
    <recommendedName>
        <fullName evidence="4">DUF2975 domain-containing protein</fullName>
    </recommendedName>
</protein>
<evidence type="ECO:0000313" key="2">
    <source>
        <dbReference type="EMBL" id="NLV10803.1"/>
    </source>
</evidence>
<name>A0A847U541_9EURY</name>
<keyword evidence="1" id="KW-0812">Transmembrane</keyword>
<proteinExistence type="predicted"/>
<dbReference type="EMBL" id="WOYG01000001">
    <property type="protein sequence ID" value="NLV10803.1"/>
    <property type="molecule type" value="Genomic_DNA"/>
</dbReference>
<evidence type="ECO:0008006" key="4">
    <source>
        <dbReference type="Google" id="ProtNLM"/>
    </source>
</evidence>
<feature type="transmembrane region" description="Helical" evidence="1">
    <location>
        <begin position="55"/>
        <end position="79"/>
    </location>
</feature>
<evidence type="ECO:0000256" key="1">
    <source>
        <dbReference type="SAM" id="Phobius"/>
    </source>
</evidence>
<reference evidence="2" key="1">
    <citation type="submission" date="2019-12" db="EMBL/GenBank/DDBJ databases">
        <title>Whole-genome sequence of Halomicrobium mukohataei pws1.</title>
        <authorList>
            <person name="Verma D.K."/>
            <person name="Gopal K."/>
            <person name="Prasad E.S."/>
        </authorList>
    </citation>
    <scope>NUCLEOTIDE SEQUENCE</scope>
    <source>
        <strain evidence="2">Pws1</strain>
    </source>
</reference>
<dbReference type="RefSeq" id="WP_170094455.1">
    <property type="nucleotide sequence ID" value="NZ_WOYG01000001.1"/>
</dbReference>
<feature type="transmembrane region" description="Helical" evidence="1">
    <location>
        <begin position="12"/>
        <end position="35"/>
    </location>
</feature>
<comment type="caution">
    <text evidence="2">The sequence shown here is derived from an EMBL/GenBank/DDBJ whole genome shotgun (WGS) entry which is preliminary data.</text>
</comment>
<feature type="transmembrane region" description="Helical" evidence="1">
    <location>
        <begin position="91"/>
        <end position="117"/>
    </location>
</feature>
<keyword evidence="1" id="KW-0472">Membrane</keyword>
<accession>A0A847U541</accession>